<feature type="compositionally biased region" description="Polar residues" evidence="8">
    <location>
        <begin position="528"/>
        <end position="539"/>
    </location>
</feature>
<dbReference type="GO" id="GO:0019779">
    <property type="term" value="F:Atg8 activating enzyme activity"/>
    <property type="evidence" value="ECO:0007669"/>
    <property type="project" value="TreeGrafter"/>
</dbReference>
<dbReference type="AlphaFoldDB" id="A0AAD4N3P7"/>
<dbReference type="Pfam" id="PF00899">
    <property type="entry name" value="ThiF"/>
    <property type="match status" value="1"/>
</dbReference>
<dbReference type="Gene3D" id="3.40.140.100">
    <property type="entry name" value="Ubiquitin-like modifier-activating enzyme ATG7 C-terminal domain"/>
    <property type="match status" value="1"/>
</dbReference>
<keyword evidence="3 7" id="KW-0813">Transport</keyword>
<dbReference type="FunFam" id="3.40.50.720:FF:000243">
    <property type="entry name" value="Ubiquitin-like modifier-activating enzyme ATG7"/>
    <property type="match status" value="1"/>
</dbReference>
<keyword evidence="12" id="KW-1185">Reference proteome</keyword>
<dbReference type="GO" id="GO:0000407">
    <property type="term" value="C:phagophore assembly site"/>
    <property type="evidence" value="ECO:0007669"/>
    <property type="project" value="UniProtKB-SubCell"/>
</dbReference>
<feature type="domain" description="THIF-type NAD/FAD binding fold" evidence="9">
    <location>
        <begin position="350"/>
        <end position="612"/>
    </location>
</feature>
<dbReference type="GO" id="GO:0019778">
    <property type="term" value="F:Atg12 activating enzyme activity"/>
    <property type="evidence" value="ECO:0007669"/>
    <property type="project" value="TreeGrafter"/>
</dbReference>
<dbReference type="Pfam" id="PF16420">
    <property type="entry name" value="ATG7_N"/>
    <property type="match status" value="1"/>
</dbReference>
<evidence type="ECO:0000259" key="9">
    <source>
        <dbReference type="Pfam" id="PF00899"/>
    </source>
</evidence>
<dbReference type="EMBL" id="JAKKPZ010000025">
    <property type="protein sequence ID" value="KAI1710532.1"/>
    <property type="molecule type" value="Genomic_DNA"/>
</dbReference>
<dbReference type="GO" id="GO:0034727">
    <property type="term" value="P:piecemeal microautophagy of the nucleus"/>
    <property type="evidence" value="ECO:0007669"/>
    <property type="project" value="TreeGrafter"/>
</dbReference>
<keyword evidence="7" id="KW-0963">Cytoplasm</keyword>
<accession>A0AAD4N3P7</accession>
<evidence type="ECO:0000256" key="8">
    <source>
        <dbReference type="SAM" id="MobiDB-lite"/>
    </source>
</evidence>
<dbReference type="NCBIfam" id="TIGR01381">
    <property type="entry name" value="E1_like_apg7"/>
    <property type="match status" value="1"/>
</dbReference>
<dbReference type="GO" id="GO:0000422">
    <property type="term" value="P:autophagy of mitochondrion"/>
    <property type="evidence" value="ECO:0007669"/>
    <property type="project" value="TreeGrafter"/>
</dbReference>
<evidence type="ECO:0000256" key="3">
    <source>
        <dbReference type="ARBA" id="ARBA00022448"/>
    </source>
</evidence>
<comment type="similarity">
    <text evidence="1 7">Belongs to the ATG7 family.</text>
</comment>
<dbReference type="InterPro" id="IPR042522">
    <property type="entry name" value="Atg7_N_1"/>
</dbReference>
<dbReference type="InterPro" id="IPR000594">
    <property type="entry name" value="ThiF_NAD_FAD-bd"/>
</dbReference>
<dbReference type="Proteomes" id="UP001201812">
    <property type="component" value="Unassembled WGS sequence"/>
</dbReference>
<evidence type="ECO:0000256" key="6">
    <source>
        <dbReference type="PIRSR" id="PIRSR606285-1"/>
    </source>
</evidence>
<sequence>MSSGDVTNLDSSEAPKNRVLFIPFTTFIDPTFWSEVNKRKVNEWQLDESPKKIVGNFSTCGRKQITTCTLNLSQDSLSFGSQSDESVPQMPFGMSAMIGVLHLTNTRKQFLQELDRKAILRESAEKVWSTITSKNNEWLESPSLLNYFYLTAWADIKQFTYYYWNCIPVIFYPNDIVEVPSNANELTEDLFKLSVKYLDDSKANGKNCDEPFVILNGNSAKPLKSIDPEDESGKILKSSDVILVFPNPSSVPKQPAWPLRNLLAAVAYLRRDWRSLRVLTLHRSFYGQSYLLNIEWNRPECPVNVDDLKFAGWEKDSNGVLKSKSIDLKSTLDPAKIMEASVDLNLNLIRWRQAPTIQLERFTQLKALVVGSGTLGCNIARCLLGWGVKRFTFLDHATVSYNNPIRQSLFTYDDCLQESGSYNKATAAATALKRIYPSVMVEGIDMKIPMPGHPYSDNEKESVKKVCEELDDLIRSHDAIFLVMDSRESRWLPTLIASVHNKLALTVALGFDSYVVIRHGASHDNETPNDPETSTQTIEQKPEHQPINVSSEVSGSQLGCYFCSDVTAPGNSVVDRTLDQQCTISRSGVSMIASGMAVELIASVLQHPLGQGAPARLAEVDENASLLGATPHQLRGFLSRFHTMTPTVRRFERCTACGTQVRKLYAEKGFDGFLHEVFNDPSILEQVTGLAELQQSANELQLDMLEFDDEESI</sequence>
<dbReference type="InterPro" id="IPR035985">
    <property type="entry name" value="Ubiquitin-activating_enz"/>
</dbReference>
<comment type="subcellular location">
    <subcellularLocation>
        <location evidence="7">Cytoplasm</location>
    </subcellularLocation>
    <subcellularLocation>
        <location evidence="7">Preautophagosomal structure</location>
    </subcellularLocation>
</comment>
<dbReference type="GO" id="GO:0032446">
    <property type="term" value="P:protein modification by small protein conjugation"/>
    <property type="evidence" value="ECO:0007669"/>
    <property type="project" value="TreeGrafter"/>
</dbReference>
<organism evidence="11 12">
    <name type="scientific">Ditylenchus destructor</name>
    <dbReference type="NCBI Taxonomy" id="166010"/>
    <lineage>
        <taxon>Eukaryota</taxon>
        <taxon>Metazoa</taxon>
        <taxon>Ecdysozoa</taxon>
        <taxon>Nematoda</taxon>
        <taxon>Chromadorea</taxon>
        <taxon>Rhabditida</taxon>
        <taxon>Tylenchina</taxon>
        <taxon>Tylenchomorpha</taxon>
        <taxon>Sphaerularioidea</taxon>
        <taxon>Anguinidae</taxon>
        <taxon>Anguininae</taxon>
        <taxon>Ditylenchus</taxon>
    </lineage>
</organism>
<dbReference type="PANTHER" id="PTHR10953">
    <property type="entry name" value="UBIQUITIN-ACTIVATING ENZYME E1"/>
    <property type="match status" value="1"/>
</dbReference>
<evidence type="ECO:0000313" key="11">
    <source>
        <dbReference type="EMBL" id="KAI1710532.1"/>
    </source>
</evidence>
<keyword evidence="5 7" id="KW-0072">Autophagy</keyword>
<dbReference type="GO" id="GO:0000045">
    <property type="term" value="P:autophagosome assembly"/>
    <property type="evidence" value="ECO:0007669"/>
    <property type="project" value="TreeGrafter"/>
</dbReference>
<dbReference type="SUPFAM" id="SSF69572">
    <property type="entry name" value="Activating enzymes of the ubiquitin-like proteins"/>
    <property type="match status" value="1"/>
</dbReference>
<dbReference type="GO" id="GO:0015031">
    <property type="term" value="P:protein transport"/>
    <property type="evidence" value="ECO:0007669"/>
    <property type="project" value="UniProtKB-UniRule"/>
</dbReference>
<dbReference type="InterPro" id="IPR045886">
    <property type="entry name" value="ThiF/MoeB/HesA"/>
</dbReference>
<feature type="active site" description="Glycyl thioester intermediate" evidence="6">
    <location>
        <position position="582"/>
    </location>
</feature>
<dbReference type="GO" id="GO:0006995">
    <property type="term" value="P:cellular response to nitrogen starvation"/>
    <property type="evidence" value="ECO:0007669"/>
    <property type="project" value="TreeGrafter"/>
</dbReference>
<comment type="subunit">
    <text evidence="7">Homodimer.</text>
</comment>
<dbReference type="InterPro" id="IPR006285">
    <property type="entry name" value="Atg7"/>
</dbReference>
<keyword evidence="4 7" id="KW-0653">Protein transport</keyword>
<dbReference type="Gene3D" id="3.40.140.70">
    <property type="entry name" value="Ubiquitin-like modifier-activating enzyme ATG7 N-terminal domain"/>
    <property type="match status" value="1"/>
</dbReference>
<evidence type="ECO:0000256" key="5">
    <source>
        <dbReference type="ARBA" id="ARBA00023006"/>
    </source>
</evidence>
<evidence type="ECO:0000256" key="1">
    <source>
        <dbReference type="ARBA" id="ARBA00010931"/>
    </source>
</evidence>
<feature type="domain" description="Ubiquitin-like modifier-activating enzyme Atg7 N-terminal" evidence="10">
    <location>
        <begin position="21"/>
        <end position="331"/>
    </location>
</feature>
<protein>
    <recommendedName>
        <fullName evidence="2 7">Ubiquitin-like modifier-activating enzyme ATG7</fullName>
    </recommendedName>
    <alternativeName>
        <fullName evidence="7">Autophagy-related protein 7</fullName>
    </alternativeName>
</protein>
<dbReference type="InterPro" id="IPR042523">
    <property type="entry name" value="Atg7_N_2"/>
</dbReference>
<proteinExistence type="inferred from homology"/>
<dbReference type="InterPro" id="IPR032197">
    <property type="entry name" value="Atg7_N"/>
</dbReference>
<evidence type="ECO:0000256" key="2">
    <source>
        <dbReference type="ARBA" id="ARBA00017647"/>
    </source>
</evidence>
<comment type="caution">
    <text evidence="11">The sequence shown here is derived from an EMBL/GenBank/DDBJ whole genome shotgun (WGS) entry which is preliminary data.</text>
</comment>
<reference evidence="11" key="1">
    <citation type="submission" date="2022-01" db="EMBL/GenBank/DDBJ databases">
        <title>Genome Sequence Resource for Two Populations of Ditylenchus destructor, the Migratory Endoparasitic Phytonematode.</title>
        <authorList>
            <person name="Zhang H."/>
            <person name="Lin R."/>
            <person name="Xie B."/>
        </authorList>
    </citation>
    <scope>NUCLEOTIDE SEQUENCE</scope>
    <source>
        <strain evidence="11">BazhouSP</strain>
    </source>
</reference>
<comment type="function">
    <text evidence="7">E1-like activating enzyme involved in the 2 ubiquitin-like systems required for autophagy.</text>
</comment>
<feature type="region of interest" description="Disordered" evidence="8">
    <location>
        <begin position="521"/>
        <end position="547"/>
    </location>
</feature>
<evidence type="ECO:0000256" key="7">
    <source>
        <dbReference type="RuleBase" id="RU366022"/>
    </source>
</evidence>
<evidence type="ECO:0000259" key="10">
    <source>
        <dbReference type="Pfam" id="PF16420"/>
    </source>
</evidence>
<evidence type="ECO:0000256" key="4">
    <source>
        <dbReference type="ARBA" id="ARBA00022927"/>
    </source>
</evidence>
<keyword evidence="7" id="KW-0833">Ubl conjugation pathway</keyword>
<gene>
    <name evidence="11" type="ORF">DdX_10590</name>
</gene>
<dbReference type="PANTHER" id="PTHR10953:SF3">
    <property type="entry name" value="UBIQUITIN-LIKE MODIFIER-ACTIVATING ENZYME ATG7"/>
    <property type="match status" value="1"/>
</dbReference>
<evidence type="ECO:0000313" key="12">
    <source>
        <dbReference type="Proteomes" id="UP001201812"/>
    </source>
</evidence>
<name>A0AAD4N3P7_9BILA</name>
<dbReference type="Gene3D" id="3.40.50.720">
    <property type="entry name" value="NAD(P)-binding Rossmann-like Domain"/>
    <property type="match status" value="1"/>
</dbReference>